<dbReference type="EMBL" id="CAMXCT010001465">
    <property type="protein sequence ID" value="CAI3990347.1"/>
    <property type="molecule type" value="Genomic_DNA"/>
</dbReference>
<evidence type="ECO:0000313" key="10">
    <source>
        <dbReference type="EMBL" id="CAL1143722.1"/>
    </source>
</evidence>
<dbReference type="InterPro" id="IPR029044">
    <property type="entry name" value="Nucleotide-diphossugar_trans"/>
</dbReference>
<dbReference type="InterPro" id="IPR017853">
    <property type="entry name" value="GH"/>
</dbReference>
<dbReference type="EMBL" id="CAMXCT030001465">
    <property type="protein sequence ID" value="CAL4777659.1"/>
    <property type="molecule type" value="Genomic_DNA"/>
</dbReference>
<dbReference type="SUPFAM" id="SSF51011">
    <property type="entry name" value="Glycosyl hydrolase domain"/>
    <property type="match status" value="1"/>
</dbReference>
<keyword evidence="11" id="KW-1185">Reference proteome</keyword>
<organism evidence="9">
    <name type="scientific">Cladocopium goreaui</name>
    <dbReference type="NCBI Taxonomy" id="2562237"/>
    <lineage>
        <taxon>Eukaryota</taxon>
        <taxon>Sar</taxon>
        <taxon>Alveolata</taxon>
        <taxon>Dinophyceae</taxon>
        <taxon>Suessiales</taxon>
        <taxon>Symbiodiniaceae</taxon>
        <taxon>Cladocopium</taxon>
    </lineage>
</organism>
<gene>
    <name evidence="9" type="ORF">C1SCF055_LOCUS17343</name>
</gene>
<dbReference type="SUPFAM" id="SSF51445">
    <property type="entry name" value="(Trans)glycosidases"/>
    <property type="match status" value="1"/>
</dbReference>
<comment type="catalytic activity">
    <reaction evidence="1">
        <text>Hydrolysis of terminal, non-reducing alpha-D-galactose residues in alpha-D-galactosides, including galactose oligosaccharides, galactomannans and galactolipids.</text>
        <dbReference type="EC" id="3.2.1.22"/>
    </reaction>
</comment>
<dbReference type="InterPro" id="IPR013780">
    <property type="entry name" value="Glyco_hydro_b"/>
</dbReference>
<feature type="domain" description="Alpha galactosidase C-terminal" evidence="8">
    <location>
        <begin position="660"/>
        <end position="743"/>
    </location>
</feature>
<dbReference type="Proteomes" id="UP001152797">
    <property type="component" value="Unassembled WGS sequence"/>
</dbReference>
<dbReference type="GO" id="GO:0004557">
    <property type="term" value="F:alpha-galactosidase activity"/>
    <property type="evidence" value="ECO:0007669"/>
    <property type="project" value="UniProtKB-EC"/>
</dbReference>
<dbReference type="Pfam" id="PF17801">
    <property type="entry name" value="Melibiase_C"/>
    <property type="match status" value="1"/>
</dbReference>
<evidence type="ECO:0000313" key="9">
    <source>
        <dbReference type="EMBL" id="CAI3990347.1"/>
    </source>
</evidence>
<evidence type="ECO:0000259" key="8">
    <source>
        <dbReference type="Pfam" id="PF17801"/>
    </source>
</evidence>
<keyword evidence="4 7" id="KW-0732">Signal</keyword>
<evidence type="ECO:0000256" key="1">
    <source>
        <dbReference type="ARBA" id="ARBA00001255"/>
    </source>
</evidence>
<evidence type="ECO:0000256" key="3">
    <source>
        <dbReference type="ARBA" id="ARBA00012755"/>
    </source>
</evidence>
<dbReference type="InterPro" id="IPR041233">
    <property type="entry name" value="Melibiase_C"/>
</dbReference>
<evidence type="ECO:0000256" key="4">
    <source>
        <dbReference type="ARBA" id="ARBA00022729"/>
    </source>
</evidence>
<dbReference type="GO" id="GO:0005975">
    <property type="term" value="P:carbohydrate metabolic process"/>
    <property type="evidence" value="ECO:0007669"/>
    <property type="project" value="InterPro"/>
</dbReference>
<evidence type="ECO:0000256" key="5">
    <source>
        <dbReference type="ARBA" id="ARBA00022801"/>
    </source>
</evidence>
<dbReference type="Pfam" id="PF16499">
    <property type="entry name" value="Melibiase_2"/>
    <property type="match status" value="1"/>
</dbReference>
<dbReference type="Gene3D" id="3.20.20.70">
    <property type="entry name" value="Aldolase class I"/>
    <property type="match status" value="1"/>
</dbReference>
<comment type="caution">
    <text evidence="9">The sequence shown here is derived from an EMBL/GenBank/DDBJ whole genome shotgun (WGS) entry which is preliminary data.</text>
</comment>
<protein>
    <recommendedName>
        <fullName evidence="3">alpha-galactosidase</fullName>
        <ecNumber evidence="3">3.2.1.22</ecNumber>
    </recommendedName>
</protein>
<feature type="signal peptide" evidence="7">
    <location>
        <begin position="1"/>
        <end position="21"/>
    </location>
</feature>
<comment type="similarity">
    <text evidence="2">Belongs to the glycosyl hydrolase 27 family.</text>
</comment>
<dbReference type="InterPro" id="IPR013785">
    <property type="entry name" value="Aldolase_TIM"/>
</dbReference>
<dbReference type="PANTHER" id="PTHR11452:SF33">
    <property type="entry name" value="ALPHA-GALACTOSIDASE 2"/>
    <property type="match status" value="1"/>
</dbReference>
<sequence>MPGISHLAISCLLILCSSCHSLESRKSSKIEHEETSNLMTHVARQFHSNVSTEREVLPLQIPRKLLFNYKIDLFKAGNSDLSRQEEILLANVKRTVKVFEDITGDAPEVEMWGDDHCLTALDELQMKEGHALAFGFKREVEGRIKSDLCRLVMLYNTGGYYFDTDVAPLAALQRVLDPRATFVTVRAQRDGFFQAFVATTPKHPVIKLSLMKFKTWYDKYWTPGQDKNKLRDETGHGQIGCALLERSFADWSASGQKPDTLLVHQGGHVSQFFDEWQFVSRGNEHGLPHYANDVKWMVNEMGFDGVKIDNCGSSTNVSYWAELLNATGKAIRIENCHNSWPDFKTGFCPMNFFRTGGDISADINSIITEAYATVDAADLPEPRSRPGCWAYPDMSEVGNFAGPHRDDQERTHWGLWCVVSSPLILGFDMNDSETMDRVWPIITNLDALAISEAWIGHPGTLICSYPSQRAGQVDQVVQGDCDGSAATTGWTFSEGNLVAPQLGRPEAQCLTNQVVPCPPPTTYAPDVQCGLAVTNCSNRPQGIEWMRIREQIQYHTDQSKPTCLYADPVDFDTSKGYFTRKAATVGLSACPQHFEERTSRSEGFAPSDSDQCALHNLVHQHQKAVLRADTASSSNMNFTLTSKGELRSASGCLRVAAVSGVQLWAKPINSSSSAVLLINPSGDDEVLQWPVKDLPSRFTGAKSSFACQPGRCIARDVWANQTFPVTSATIQVSLKPWASALYILRADHLSHLGQIVV</sequence>
<dbReference type="Gene3D" id="2.60.40.1180">
    <property type="entry name" value="Golgi alpha-mannosidase II"/>
    <property type="match status" value="1"/>
</dbReference>
<keyword evidence="6" id="KW-0326">Glycosidase</keyword>
<dbReference type="PANTHER" id="PTHR11452">
    <property type="entry name" value="ALPHA-GALACTOSIDASE/ALPHA-N-ACETYLGALACTOSAMINIDASE"/>
    <property type="match status" value="1"/>
</dbReference>
<feature type="chain" id="PRO_5043270425" description="alpha-galactosidase" evidence="7">
    <location>
        <begin position="22"/>
        <end position="757"/>
    </location>
</feature>
<keyword evidence="5" id="KW-0378">Hydrolase</keyword>
<dbReference type="AlphaFoldDB" id="A0A9P1CDQ6"/>
<dbReference type="Gene3D" id="3.90.550.20">
    <property type="match status" value="1"/>
</dbReference>
<dbReference type="Pfam" id="PF04488">
    <property type="entry name" value="Gly_transf_sug"/>
    <property type="match status" value="1"/>
</dbReference>
<dbReference type="InterPro" id="IPR002241">
    <property type="entry name" value="Glyco_hydro_27"/>
</dbReference>
<name>A0A9P1CDQ6_9DINO</name>
<dbReference type="InterPro" id="IPR007577">
    <property type="entry name" value="GlycoTrfase_DXD_sugar-bd_CS"/>
</dbReference>
<evidence type="ECO:0000256" key="2">
    <source>
        <dbReference type="ARBA" id="ARBA00009743"/>
    </source>
</evidence>
<dbReference type="SUPFAM" id="SSF53448">
    <property type="entry name" value="Nucleotide-diphospho-sugar transferases"/>
    <property type="match status" value="1"/>
</dbReference>
<accession>A0A9P1CDQ6</accession>
<dbReference type="EMBL" id="CAMXCT020001465">
    <property type="protein sequence ID" value="CAL1143722.1"/>
    <property type="molecule type" value="Genomic_DNA"/>
</dbReference>
<evidence type="ECO:0000313" key="11">
    <source>
        <dbReference type="Proteomes" id="UP001152797"/>
    </source>
</evidence>
<evidence type="ECO:0000256" key="6">
    <source>
        <dbReference type="ARBA" id="ARBA00023295"/>
    </source>
</evidence>
<proteinExistence type="inferred from homology"/>
<evidence type="ECO:0000256" key="7">
    <source>
        <dbReference type="SAM" id="SignalP"/>
    </source>
</evidence>
<reference evidence="9" key="1">
    <citation type="submission" date="2022-10" db="EMBL/GenBank/DDBJ databases">
        <authorList>
            <person name="Chen Y."/>
            <person name="Dougan E. K."/>
            <person name="Chan C."/>
            <person name="Rhodes N."/>
            <person name="Thang M."/>
        </authorList>
    </citation>
    <scope>NUCLEOTIDE SEQUENCE</scope>
</reference>
<dbReference type="EC" id="3.2.1.22" evidence="3"/>
<reference evidence="10" key="2">
    <citation type="submission" date="2024-04" db="EMBL/GenBank/DDBJ databases">
        <authorList>
            <person name="Chen Y."/>
            <person name="Shah S."/>
            <person name="Dougan E. K."/>
            <person name="Thang M."/>
            <person name="Chan C."/>
        </authorList>
    </citation>
    <scope>NUCLEOTIDE SEQUENCE [LARGE SCALE GENOMIC DNA]</scope>
</reference>